<gene>
    <name evidence="1" type="ORF">EZS28_037001</name>
</gene>
<protein>
    <submittedName>
        <fullName evidence="1">Uncharacterized protein</fullName>
    </submittedName>
</protein>
<organism evidence="1 2">
    <name type="scientific">Streblomastix strix</name>
    <dbReference type="NCBI Taxonomy" id="222440"/>
    <lineage>
        <taxon>Eukaryota</taxon>
        <taxon>Metamonada</taxon>
        <taxon>Preaxostyla</taxon>
        <taxon>Oxymonadida</taxon>
        <taxon>Streblomastigidae</taxon>
        <taxon>Streblomastix</taxon>
    </lineage>
</organism>
<comment type="caution">
    <text evidence="1">The sequence shown here is derived from an EMBL/GenBank/DDBJ whole genome shotgun (WGS) entry which is preliminary data.</text>
</comment>
<reference evidence="1 2" key="1">
    <citation type="submission" date="2019-03" db="EMBL/GenBank/DDBJ databases">
        <title>Single cell metagenomics reveals metabolic interactions within the superorganism composed of flagellate Streblomastix strix and complex community of Bacteroidetes bacteria on its surface.</title>
        <authorList>
            <person name="Treitli S.C."/>
            <person name="Kolisko M."/>
            <person name="Husnik F."/>
            <person name="Keeling P."/>
            <person name="Hampl V."/>
        </authorList>
    </citation>
    <scope>NUCLEOTIDE SEQUENCE [LARGE SCALE GENOMIC DNA]</scope>
    <source>
        <strain evidence="1">ST1C</strain>
    </source>
</reference>
<dbReference type="EMBL" id="SNRW01018296">
    <property type="protein sequence ID" value="KAA6367473.1"/>
    <property type="molecule type" value="Genomic_DNA"/>
</dbReference>
<evidence type="ECO:0000313" key="2">
    <source>
        <dbReference type="Proteomes" id="UP000324800"/>
    </source>
</evidence>
<evidence type="ECO:0000313" key="1">
    <source>
        <dbReference type="EMBL" id="KAA6367473.1"/>
    </source>
</evidence>
<proteinExistence type="predicted"/>
<name>A0A5J4UBB8_9EUKA</name>
<sequence>MPLFYAFGETKGWGIIRDQSVQEKEQLYAENYGYQREYLPVSDPISLYDDCVVFNKLSYNDAFVNGRVVDGVSYCWLDDGRGTELCYSGFFDPYQDQFDRYYGNYEYELSDQRRLAGPVCYDENRLLSVDPKLDACDQAKFTDVRNEANISIDDRYVRDYVSDNGSTDGVSLYEECCEGDVL</sequence>
<dbReference type="AlphaFoldDB" id="A0A5J4UBB8"/>
<accession>A0A5J4UBB8</accession>
<dbReference type="Proteomes" id="UP000324800">
    <property type="component" value="Unassembled WGS sequence"/>
</dbReference>